<protein>
    <recommendedName>
        <fullName evidence="3">AMP-dependent synthetase/ligase domain-containing protein</fullName>
    </recommendedName>
</protein>
<dbReference type="InterPro" id="IPR020845">
    <property type="entry name" value="AMP-binding_CS"/>
</dbReference>
<organism evidence="4 5">
    <name type="scientific">Jimgerdemannia flammicorona</name>
    <dbReference type="NCBI Taxonomy" id="994334"/>
    <lineage>
        <taxon>Eukaryota</taxon>
        <taxon>Fungi</taxon>
        <taxon>Fungi incertae sedis</taxon>
        <taxon>Mucoromycota</taxon>
        <taxon>Mucoromycotina</taxon>
        <taxon>Endogonomycetes</taxon>
        <taxon>Endogonales</taxon>
        <taxon>Endogonaceae</taxon>
        <taxon>Jimgerdemannia</taxon>
    </lineage>
</organism>
<dbReference type="EMBL" id="RBNI01002108">
    <property type="protein sequence ID" value="RUP49625.1"/>
    <property type="molecule type" value="Genomic_DNA"/>
</dbReference>
<dbReference type="GO" id="GO:0016020">
    <property type="term" value="C:membrane"/>
    <property type="evidence" value="ECO:0007669"/>
    <property type="project" value="TreeGrafter"/>
</dbReference>
<dbReference type="AlphaFoldDB" id="A0A433DFR0"/>
<keyword evidence="1" id="KW-0547">Nucleotide-binding</keyword>
<dbReference type="Gene3D" id="3.40.50.12780">
    <property type="entry name" value="N-terminal domain of ligase-like"/>
    <property type="match status" value="1"/>
</dbReference>
<dbReference type="GO" id="GO:0005524">
    <property type="term" value="F:ATP binding"/>
    <property type="evidence" value="ECO:0007669"/>
    <property type="project" value="UniProtKB-KW"/>
</dbReference>
<dbReference type="InterPro" id="IPR042099">
    <property type="entry name" value="ANL_N_sf"/>
</dbReference>
<dbReference type="GO" id="GO:0005783">
    <property type="term" value="C:endoplasmic reticulum"/>
    <property type="evidence" value="ECO:0007669"/>
    <property type="project" value="TreeGrafter"/>
</dbReference>
<dbReference type="InterPro" id="IPR000873">
    <property type="entry name" value="AMP-dep_synth/lig_dom"/>
</dbReference>
<name>A0A433DFR0_9FUNG</name>
<dbReference type="PROSITE" id="PS00455">
    <property type="entry name" value="AMP_BINDING"/>
    <property type="match status" value="1"/>
</dbReference>
<evidence type="ECO:0000313" key="4">
    <source>
        <dbReference type="EMBL" id="RUP49625.1"/>
    </source>
</evidence>
<gene>
    <name evidence="4" type="ORF">BC936DRAFT_141985</name>
</gene>
<sequence>MTTVLKKISLEKQTIELPGTRKPGQTGIYRHPLYADKLVISSNPKITTLYENFRYGLKISKDRPFLGTRVIDPKTGKRGVYVWQTYRQVANRVTNLGSGLVHLAETVARLPKLEKFPVGIWSTNRPEWCIADTACSSYNLFTISLYDTLGPDTVEYVINHAEIPILITSADHIISLIQLSPKIPGLQIVISMDSLEDDATKWAAPNIPTKASALKAWAAEKGIYLIDITAVEELGKKNKRKHNPPKPDDLACIMYTSGTTGVPKGAMLTHENFTASASGTTFTMPFRQEDVVISYLPLAHIFGRMCDLSAIKIGAAIGYFSGDINLLVEDMQTLRPTVMISVPRLLNRIYAKIVSSSVEAPGVVGILARKAVADKLANLEAGRGFTHPIWDRLLFNKMRLALGGRVRSICCGSAPIAKEILSFLRIAFCCEIYEGYGATETCATASVTHPGEYRGGHLGSSFPCNEIKLVDVPEMNYLATDPYPRGEICIRGKNVFVGYYKDPKKTEEALDKEGWYYSGDIGMIDERGAIVIIDRKKNIFKLAQGVLQVWDSLNWRVMLYFLEIMHGTPYSRRFTWCSLNPLTHFPVHGDSLQNQLVAIIVPDPLVFVPFGQKVIGVKRPFEELVRDDRVRKATLVEMDKTAKEGGLQGFECVKAIYIDTVPFSIENDLLTPTLKVKRPQCAGKYRIEIDALYRELMESAKDGNQLLAKL</sequence>
<dbReference type="Pfam" id="PF00501">
    <property type="entry name" value="AMP-binding"/>
    <property type="match status" value="1"/>
</dbReference>
<dbReference type="OrthoDB" id="1700726at2759"/>
<comment type="caution">
    <text evidence="4">The sequence shown here is derived from an EMBL/GenBank/DDBJ whole genome shotgun (WGS) entry which is preliminary data.</text>
</comment>
<evidence type="ECO:0000256" key="2">
    <source>
        <dbReference type="ARBA" id="ARBA00022840"/>
    </source>
</evidence>
<keyword evidence="2" id="KW-0067">ATP-binding</keyword>
<feature type="domain" description="AMP-dependent synthetase/ligase" evidence="3">
    <location>
        <begin position="80"/>
        <end position="500"/>
    </location>
</feature>
<reference evidence="4 5" key="1">
    <citation type="journal article" date="2018" name="New Phytol.">
        <title>Phylogenomics of Endogonaceae and evolution of mycorrhizas within Mucoromycota.</title>
        <authorList>
            <person name="Chang Y."/>
            <person name="Desiro A."/>
            <person name="Na H."/>
            <person name="Sandor L."/>
            <person name="Lipzen A."/>
            <person name="Clum A."/>
            <person name="Barry K."/>
            <person name="Grigoriev I.V."/>
            <person name="Martin F.M."/>
            <person name="Stajich J.E."/>
            <person name="Smith M.E."/>
            <person name="Bonito G."/>
            <person name="Spatafora J.W."/>
        </authorList>
    </citation>
    <scope>NUCLEOTIDE SEQUENCE [LARGE SCALE GENOMIC DNA]</scope>
    <source>
        <strain evidence="4 5">GMNB39</strain>
    </source>
</reference>
<evidence type="ECO:0000313" key="5">
    <source>
        <dbReference type="Proteomes" id="UP000268093"/>
    </source>
</evidence>
<dbReference type="GO" id="GO:0004467">
    <property type="term" value="F:long-chain fatty acid-CoA ligase activity"/>
    <property type="evidence" value="ECO:0007669"/>
    <property type="project" value="TreeGrafter"/>
</dbReference>
<dbReference type="PANTHER" id="PTHR43272">
    <property type="entry name" value="LONG-CHAIN-FATTY-ACID--COA LIGASE"/>
    <property type="match status" value="1"/>
</dbReference>
<proteinExistence type="predicted"/>
<evidence type="ECO:0000256" key="1">
    <source>
        <dbReference type="ARBA" id="ARBA00022741"/>
    </source>
</evidence>
<accession>A0A433DFR0</accession>
<dbReference type="PANTHER" id="PTHR43272:SF33">
    <property type="entry name" value="AMP-BINDING DOMAIN-CONTAINING PROTEIN-RELATED"/>
    <property type="match status" value="1"/>
</dbReference>
<dbReference type="Proteomes" id="UP000268093">
    <property type="component" value="Unassembled WGS sequence"/>
</dbReference>
<keyword evidence="5" id="KW-1185">Reference proteome</keyword>
<evidence type="ECO:0000259" key="3">
    <source>
        <dbReference type="Pfam" id="PF00501"/>
    </source>
</evidence>
<dbReference type="SUPFAM" id="SSF56801">
    <property type="entry name" value="Acetyl-CoA synthetase-like"/>
    <property type="match status" value="1"/>
</dbReference>